<evidence type="ECO:0000313" key="3">
    <source>
        <dbReference type="Proteomes" id="UP000030787"/>
    </source>
</evidence>
<evidence type="ECO:0000313" key="2">
    <source>
        <dbReference type="EMBL" id="AIZ55970.1"/>
    </source>
</evidence>
<feature type="domain" description="DUF6630" evidence="1">
    <location>
        <begin position="36"/>
        <end position="189"/>
    </location>
</feature>
<dbReference type="Pfam" id="PF20335">
    <property type="entry name" value="DUF6630"/>
    <property type="match status" value="1"/>
</dbReference>
<dbReference type="InterPro" id="IPR046582">
    <property type="entry name" value="DUF6630"/>
</dbReference>
<reference evidence="2 3" key="1">
    <citation type="journal article" date="2014" name="Appl. Environ. Microbiol.">
        <title>Comparative Genome Analysis of 'Candidatus Methanoplasma termitum' Indicates a New Mode of Energy Metabolism in the Seventh Order of Methanogens.</title>
        <authorList>
            <person name="Lang K."/>
            <person name="Schuldes J."/>
            <person name="Klingl A."/>
            <person name="Poehlein A."/>
            <person name="Daniel R."/>
            <person name="Brune A."/>
        </authorList>
    </citation>
    <scope>NUCLEOTIDE SEQUENCE [LARGE SCALE GENOMIC DNA]</scope>
    <source>
        <strain evidence="3">Mpt1</strain>
    </source>
</reference>
<protein>
    <recommendedName>
        <fullName evidence="1">DUF6630 domain-containing protein</fullName>
    </recommendedName>
</protein>
<keyword evidence="3" id="KW-1185">Reference proteome</keyword>
<evidence type="ECO:0000259" key="1">
    <source>
        <dbReference type="Pfam" id="PF20335"/>
    </source>
</evidence>
<proteinExistence type="predicted"/>
<gene>
    <name evidence="2" type="ORF">Mpt1_c00640</name>
</gene>
<dbReference type="Proteomes" id="UP000030787">
    <property type="component" value="Chromosome"/>
</dbReference>
<dbReference type="AlphaFoldDB" id="A0A0A7L9Z3"/>
<sequence>MHGSLLSIIEFLKDYKEPEKPKVPRIEGVKLNKQAMERFLVQLGANNVNAQRIVDMANSPSDNFEKNEKELRKYQILEPSKEMYLLFLVAVMEEDGIMATVDWKAEYSDVVYALKEISGISLESDDGGKHKRSTAEKILSVLNQEVESRTDKTIFVIGTDSDSYSFGLIEKDKLNELKKTGKELGIKVKQPKK</sequence>
<dbReference type="EMBL" id="CP010070">
    <property type="protein sequence ID" value="AIZ55970.1"/>
    <property type="molecule type" value="Genomic_DNA"/>
</dbReference>
<accession>A0A0A7L9Z3</accession>
<dbReference type="HOGENOM" id="CLU_1405917_0_0_2"/>
<organism evidence="2 3">
    <name type="scientific">Candidatus Methanoplasma termitum</name>
    <dbReference type="NCBI Taxonomy" id="1577791"/>
    <lineage>
        <taxon>Archaea</taxon>
        <taxon>Methanobacteriati</taxon>
        <taxon>Thermoplasmatota</taxon>
        <taxon>Thermoplasmata</taxon>
        <taxon>Methanomassiliicoccales</taxon>
        <taxon>Methanomassiliicoccaceae</taxon>
        <taxon>Candidatus Methanoplasma</taxon>
    </lineage>
</organism>
<name>A0A0A7L9Z3_9ARCH</name>
<dbReference type="KEGG" id="mear:Mpt1_c00640"/>